<organism evidence="2 3">
    <name type="scientific">Ditylenchus dipsaci</name>
    <dbReference type="NCBI Taxonomy" id="166011"/>
    <lineage>
        <taxon>Eukaryota</taxon>
        <taxon>Metazoa</taxon>
        <taxon>Ecdysozoa</taxon>
        <taxon>Nematoda</taxon>
        <taxon>Chromadorea</taxon>
        <taxon>Rhabditida</taxon>
        <taxon>Tylenchina</taxon>
        <taxon>Tylenchomorpha</taxon>
        <taxon>Sphaerularioidea</taxon>
        <taxon>Anguinidae</taxon>
        <taxon>Anguininae</taxon>
        <taxon>Ditylenchus</taxon>
    </lineage>
</organism>
<feature type="region of interest" description="Disordered" evidence="1">
    <location>
        <begin position="49"/>
        <end position="70"/>
    </location>
</feature>
<reference evidence="3" key="1">
    <citation type="submission" date="2022-11" db="UniProtKB">
        <authorList>
            <consortium name="WormBaseParasite"/>
        </authorList>
    </citation>
    <scope>IDENTIFICATION</scope>
</reference>
<feature type="compositionally biased region" description="Polar residues" evidence="1">
    <location>
        <begin position="49"/>
        <end position="65"/>
    </location>
</feature>
<feature type="compositionally biased region" description="Polar residues" evidence="1">
    <location>
        <begin position="1"/>
        <end position="13"/>
    </location>
</feature>
<accession>A0A915CTG7</accession>
<evidence type="ECO:0000313" key="3">
    <source>
        <dbReference type="WBParaSite" id="jg11964"/>
    </source>
</evidence>
<dbReference type="AlphaFoldDB" id="A0A915CTG7"/>
<sequence length="165" mass="18492">MSSLNSEGSQSASAKKRRHEPIWDNFRKTVEASGEIKWKCTECGDQLSNHKTSVSRTGSPSTRIKQQAAVKIGSRNPEGDILSKKRSVQIQNALSDVVAIPCLSINLLRHPLFQRLFHALNSKIQIPTSFCTLKGLLNDRCEKVQMQLKDDLKKMPQRCSITCDV</sequence>
<dbReference type="Proteomes" id="UP000887574">
    <property type="component" value="Unplaced"/>
</dbReference>
<name>A0A915CTG7_9BILA</name>
<evidence type="ECO:0000313" key="2">
    <source>
        <dbReference type="Proteomes" id="UP000887574"/>
    </source>
</evidence>
<feature type="region of interest" description="Disordered" evidence="1">
    <location>
        <begin position="1"/>
        <end position="21"/>
    </location>
</feature>
<protein>
    <submittedName>
        <fullName evidence="3">BED-type domain-containing protein</fullName>
    </submittedName>
</protein>
<keyword evidence="2" id="KW-1185">Reference proteome</keyword>
<proteinExistence type="predicted"/>
<evidence type="ECO:0000256" key="1">
    <source>
        <dbReference type="SAM" id="MobiDB-lite"/>
    </source>
</evidence>
<dbReference type="WBParaSite" id="jg11964">
    <property type="protein sequence ID" value="jg11964"/>
    <property type="gene ID" value="jg11964"/>
</dbReference>